<evidence type="ECO:0000313" key="2">
    <source>
        <dbReference type="EnsemblPlants" id="KQL30363"/>
    </source>
</evidence>
<dbReference type="Gramene" id="KQL30363">
    <property type="protein sequence ID" value="KQL30363"/>
    <property type="gene ID" value="SETIT_020549mg"/>
</dbReference>
<reference evidence="3" key="1">
    <citation type="journal article" date="2012" name="Nat. Biotechnol.">
        <title>Reference genome sequence of the model plant Setaria.</title>
        <authorList>
            <person name="Bennetzen J.L."/>
            <person name="Schmutz J."/>
            <person name="Wang H."/>
            <person name="Percifield R."/>
            <person name="Hawkins J."/>
            <person name="Pontaroli A.C."/>
            <person name="Estep M."/>
            <person name="Feng L."/>
            <person name="Vaughn J.N."/>
            <person name="Grimwood J."/>
            <person name="Jenkins J."/>
            <person name="Barry K."/>
            <person name="Lindquist E."/>
            <person name="Hellsten U."/>
            <person name="Deshpande S."/>
            <person name="Wang X."/>
            <person name="Wu X."/>
            <person name="Mitros T."/>
            <person name="Triplett J."/>
            <person name="Yang X."/>
            <person name="Ye C.Y."/>
            <person name="Mauro-Herrera M."/>
            <person name="Wang L."/>
            <person name="Li P."/>
            <person name="Sharma M."/>
            <person name="Sharma R."/>
            <person name="Ronald P.C."/>
            <person name="Panaud O."/>
            <person name="Kellogg E.A."/>
            <person name="Brutnell T.P."/>
            <person name="Doust A.N."/>
            <person name="Tuskan G.A."/>
            <person name="Rokhsar D."/>
            <person name="Devos K.M."/>
        </authorList>
    </citation>
    <scope>NUCLEOTIDE SEQUENCE [LARGE SCALE GENOMIC DNA]</scope>
    <source>
        <strain evidence="3">cv. Yugu1</strain>
    </source>
</reference>
<sequence>MLCPVEHQGHQQPNQKQDETKQLFTRTPHVWRA</sequence>
<organism evidence="2 3">
    <name type="scientific">Setaria italica</name>
    <name type="common">Foxtail millet</name>
    <name type="synonym">Panicum italicum</name>
    <dbReference type="NCBI Taxonomy" id="4555"/>
    <lineage>
        <taxon>Eukaryota</taxon>
        <taxon>Viridiplantae</taxon>
        <taxon>Streptophyta</taxon>
        <taxon>Embryophyta</taxon>
        <taxon>Tracheophyta</taxon>
        <taxon>Spermatophyta</taxon>
        <taxon>Magnoliopsida</taxon>
        <taxon>Liliopsida</taxon>
        <taxon>Poales</taxon>
        <taxon>Poaceae</taxon>
        <taxon>PACMAD clade</taxon>
        <taxon>Panicoideae</taxon>
        <taxon>Panicodae</taxon>
        <taxon>Paniceae</taxon>
        <taxon>Cenchrinae</taxon>
        <taxon>Setaria</taxon>
    </lineage>
</organism>
<evidence type="ECO:0000313" key="3">
    <source>
        <dbReference type="Proteomes" id="UP000004995"/>
    </source>
</evidence>
<dbReference type="Proteomes" id="UP000004995">
    <property type="component" value="Unassembled WGS sequence"/>
</dbReference>
<name>K3Z1Y1_SETIT</name>
<accession>K3Z1Y1</accession>
<proteinExistence type="predicted"/>
<feature type="region of interest" description="Disordered" evidence="1">
    <location>
        <begin position="1"/>
        <end position="33"/>
    </location>
</feature>
<dbReference type="EMBL" id="AGNK02000425">
    <property type="status" value="NOT_ANNOTATED_CDS"/>
    <property type="molecule type" value="Genomic_DNA"/>
</dbReference>
<dbReference type="AlphaFoldDB" id="K3Z1Y1"/>
<dbReference type="EnsemblPlants" id="KQL30363">
    <property type="protein sequence ID" value="KQL30363"/>
    <property type="gene ID" value="SETIT_020549mg"/>
</dbReference>
<dbReference type="InParanoid" id="K3Z1Y1"/>
<keyword evidence="3" id="KW-1185">Reference proteome</keyword>
<evidence type="ECO:0000256" key="1">
    <source>
        <dbReference type="SAM" id="MobiDB-lite"/>
    </source>
</evidence>
<reference evidence="2" key="2">
    <citation type="submission" date="2018-08" db="UniProtKB">
        <authorList>
            <consortium name="EnsemblPlants"/>
        </authorList>
    </citation>
    <scope>IDENTIFICATION</scope>
    <source>
        <strain evidence="2">Yugu1</strain>
    </source>
</reference>
<protein>
    <submittedName>
        <fullName evidence="2">Uncharacterized protein</fullName>
    </submittedName>
</protein>
<dbReference type="HOGENOM" id="CLU_3385600_0_0_1"/>